<name>A0ABS3SXA1_9FLAO</name>
<evidence type="ECO:0000313" key="4">
    <source>
        <dbReference type="Proteomes" id="UP000676776"/>
    </source>
</evidence>
<keyword evidence="2" id="KW-0472">Membrane</keyword>
<evidence type="ECO:0000256" key="1">
    <source>
        <dbReference type="SAM" id="Coils"/>
    </source>
</evidence>
<gene>
    <name evidence="3" type="ORF">J4050_00005</name>
</gene>
<accession>A0ABS3SXA1</accession>
<sequence length="244" mass="28873">MIKFFRKIRYDLIEKNKTRKYLKYAVGEIVLVVIGILIALQINNWNENLKNKKEEISVLKELLSDSKTNLLSLEEDVFLNQRAISSNILINDILINERPYNDSLDIHFGNIQYNTQFTLNTAGYENLKSRGFEIISNDSLRKSIINVYDRWFDFIDDLGDMNNTVSLEQFNPSYKFYFKNFERDLEALYASFKPQDYEKLIQNNAFLKLIREQKYNNEYTIQALDMGITQIKELIAQLETELEK</sequence>
<proteinExistence type="predicted"/>
<feature type="transmembrane region" description="Helical" evidence="2">
    <location>
        <begin position="21"/>
        <end position="42"/>
    </location>
</feature>
<organism evidence="3 4">
    <name type="scientific">Winogradskyella pelagia</name>
    <dbReference type="NCBI Taxonomy" id="2819984"/>
    <lineage>
        <taxon>Bacteria</taxon>
        <taxon>Pseudomonadati</taxon>
        <taxon>Bacteroidota</taxon>
        <taxon>Flavobacteriia</taxon>
        <taxon>Flavobacteriales</taxon>
        <taxon>Flavobacteriaceae</taxon>
        <taxon>Winogradskyella</taxon>
    </lineage>
</organism>
<dbReference type="EMBL" id="JAGEVF010000001">
    <property type="protein sequence ID" value="MBO3115107.1"/>
    <property type="molecule type" value="Genomic_DNA"/>
</dbReference>
<keyword evidence="1" id="KW-0175">Coiled coil</keyword>
<comment type="caution">
    <text evidence="3">The sequence shown here is derived from an EMBL/GenBank/DDBJ whole genome shotgun (WGS) entry which is preliminary data.</text>
</comment>
<protein>
    <submittedName>
        <fullName evidence="3">Uncharacterized protein</fullName>
    </submittedName>
</protein>
<dbReference type="Pfam" id="PF19578">
    <property type="entry name" value="DUF6090"/>
    <property type="match status" value="1"/>
</dbReference>
<reference evidence="3 4" key="1">
    <citation type="submission" date="2021-03" db="EMBL/GenBank/DDBJ databases">
        <title>Winogradskyella sp. nov., isolated from costal sediment.</title>
        <authorList>
            <person name="Gao C."/>
        </authorList>
    </citation>
    <scope>NUCLEOTIDE SEQUENCE [LARGE SCALE GENOMIC DNA]</scope>
    <source>
        <strain evidence="3 4">DF17</strain>
    </source>
</reference>
<feature type="coiled-coil region" evidence="1">
    <location>
        <begin position="42"/>
        <end position="69"/>
    </location>
</feature>
<dbReference type="RefSeq" id="WP_208151890.1">
    <property type="nucleotide sequence ID" value="NZ_JAGEVF010000001.1"/>
</dbReference>
<keyword evidence="2" id="KW-0812">Transmembrane</keyword>
<keyword evidence="4" id="KW-1185">Reference proteome</keyword>
<keyword evidence="2" id="KW-1133">Transmembrane helix</keyword>
<dbReference type="Proteomes" id="UP000676776">
    <property type="component" value="Unassembled WGS sequence"/>
</dbReference>
<dbReference type="InterPro" id="IPR045749">
    <property type="entry name" value="DUF6090"/>
</dbReference>
<evidence type="ECO:0000313" key="3">
    <source>
        <dbReference type="EMBL" id="MBO3115107.1"/>
    </source>
</evidence>
<evidence type="ECO:0000256" key="2">
    <source>
        <dbReference type="SAM" id="Phobius"/>
    </source>
</evidence>